<comment type="catalytic activity">
    <reaction evidence="1">
        <text>S-ubiquitinyl-[E2 ubiquitin-conjugating enzyme]-L-cysteine + [acceptor protein]-L-lysine = [E2 ubiquitin-conjugating enzyme]-L-cysteine + N(6)-ubiquitinyl-[acceptor protein]-L-lysine.</text>
        <dbReference type="EC" id="2.3.2.27"/>
    </reaction>
</comment>
<keyword evidence="7 11" id="KW-0863">Zinc-finger</keyword>
<evidence type="ECO:0000256" key="12">
    <source>
        <dbReference type="SAM" id="Coils"/>
    </source>
</evidence>
<accession>A0AAV2HGT9</accession>
<sequence length="735" mass="82623">MEQSAPSKIEYTCPICMYLLIEPVTLPCKHSFCLTCYRQTVEISNLTCPICRMRISVWARKASKSNTLIDQVKWQYIKEAFPLEVQHRLEGEDYDDEESDFQEDHETQLRKLKEISRPGEIRQEYEAALEKLQRQREEEAKREEEASAALIRALQQEADEEMVERLRQKEELEKIDKEAAIRLEQVSIRSSVENRSPVPKTTLKRGSKKGKRNQPPIKGGSFLTLNTFFNTVPHSAFLNDSLSPKQRTNGTRSDHVSRLMDLSASMGQLSEDQLDPGPSGQQYQSMRGKAERKTANNKILTESCEYDVKTLEISEFEVHHRLGERRHVVPSQRLGHSMASNPVQAEFSPLVSLTAAHSDNPPGEDNQLPLCGHRSRSCVNKNKTLAGHTVSCHGHDKTILCHGLSSCHQKDEVENLTMPPVLSAEEMSEGDTEVYGDGEVSFKFKSVESERNFSEEREQSSEPVNDDEFNPVVGSSGDSIRSCDPDDCETVSSDDGHIKLTSCPENVGKRSVQRDDTCSSDGDESLRIKWDSEISLNITEGNSNSESSMFYEDYCEDTWEKKDVEGLPSGNVNGTLVFESVTETNCSGGGHLSKNVNNNSMIKGNVKTAPVNSKKSTGLSKNTCQSVLKWLHTGDKKASDLKLPRKRKRLSSGLGEGTSNSSESPVKDEMTVSLEDVDQSHMTQEQSDHLVALRLQKMYEKLDKSNIRVDRFKGAKDQYSLRKKRKLTQKAKSTL</sequence>
<dbReference type="GO" id="GO:0031491">
    <property type="term" value="F:nucleosome binding"/>
    <property type="evidence" value="ECO:0007669"/>
    <property type="project" value="TreeGrafter"/>
</dbReference>
<keyword evidence="9" id="KW-0862">Zinc</keyword>
<feature type="compositionally biased region" description="Basic and acidic residues" evidence="13">
    <location>
        <begin position="447"/>
        <end position="460"/>
    </location>
</feature>
<dbReference type="PANTHER" id="PTHR23328:SF0">
    <property type="entry name" value="RING-TYPE DOMAIN-CONTAINING PROTEIN"/>
    <property type="match status" value="1"/>
</dbReference>
<keyword evidence="8" id="KW-0833">Ubl conjugation pathway</keyword>
<dbReference type="Gene3D" id="3.30.40.10">
    <property type="entry name" value="Zinc/RING finger domain, C3HC4 (zinc finger)"/>
    <property type="match status" value="1"/>
</dbReference>
<dbReference type="GO" id="GO:0006302">
    <property type="term" value="P:double-strand break repair"/>
    <property type="evidence" value="ECO:0007669"/>
    <property type="project" value="TreeGrafter"/>
</dbReference>
<keyword evidence="12" id="KW-0175">Coiled coil</keyword>
<keyword evidence="6" id="KW-0227">DNA damage</keyword>
<dbReference type="SUPFAM" id="SSF57850">
    <property type="entry name" value="RING/U-box"/>
    <property type="match status" value="1"/>
</dbReference>
<dbReference type="CDD" id="cd21932">
    <property type="entry name" value="MIU2_RNF168-like"/>
    <property type="match status" value="1"/>
</dbReference>
<evidence type="ECO:0000256" key="4">
    <source>
        <dbReference type="ARBA" id="ARBA00022679"/>
    </source>
</evidence>
<evidence type="ECO:0000256" key="9">
    <source>
        <dbReference type="ARBA" id="ARBA00022833"/>
    </source>
</evidence>
<comment type="subcellular location">
    <subcellularLocation>
        <location evidence="2">Nucleus</location>
    </subcellularLocation>
</comment>
<dbReference type="Pfam" id="PF13923">
    <property type="entry name" value="zf-C3HC4_2"/>
    <property type="match status" value="1"/>
</dbReference>
<dbReference type="GO" id="GO:0005634">
    <property type="term" value="C:nucleus"/>
    <property type="evidence" value="ECO:0007669"/>
    <property type="project" value="UniProtKB-SubCell"/>
</dbReference>
<organism evidence="15 16">
    <name type="scientific">Lymnaea stagnalis</name>
    <name type="common">Great pond snail</name>
    <name type="synonym">Helix stagnalis</name>
    <dbReference type="NCBI Taxonomy" id="6523"/>
    <lineage>
        <taxon>Eukaryota</taxon>
        <taxon>Metazoa</taxon>
        <taxon>Spiralia</taxon>
        <taxon>Lophotrochozoa</taxon>
        <taxon>Mollusca</taxon>
        <taxon>Gastropoda</taxon>
        <taxon>Heterobranchia</taxon>
        <taxon>Euthyneura</taxon>
        <taxon>Panpulmonata</taxon>
        <taxon>Hygrophila</taxon>
        <taxon>Lymnaeoidea</taxon>
        <taxon>Lymnaeidae</taxon>
        <taxon>Lymnaea</taxon>
    </lineage>
</organism>
<evidence type="ECO:0000256" key="6">
    <source>
        <dbReference type="ARBA" id="ARBA00022763"/>
    </source>
</evidence>
<comment type="caution">
    <text evidence="15">The sequence shown here is derived from an EMBL/GenBank/DDBJ whole genome shotgun (WGS) entry which is preliminary data.</text>
</comment>
<keyword evidence="5" id="KW-0479">Metal-binding</keyword>
<dbReference type="PANTHER" id="PTHR23328">
    <property type="entry name" value="RING-TYPE DOMAIN-CONTAINING PROTEIN"/>
    <property type="match status" value="1"/>
</dbReference>
<dbReference type="GO" id="GO:0061630">
    <property type="term" value="F:ubiquitin protein ligase activity"/>
    <property type="evidence" value="ECO:0007669"/>
    <property type="project" value="UniProtKB-EC"/>
</dbReference>
<dbReference type="InterPro" id="IPR013083">
    <property type="entry name" value="Znf_RING/FYVE/PHD"/>
</dbReference>
<dbReference type="GO" id="GO:0008270">
    <property type="term" value="F:zinc ion binding"/>
    <property type="evidence" value="ECO:0007669"/>
    <property type="project" value="UniProtKB-KW"/>
</dbReference>
<dbReference type="CDD" id="cd16550">
    <property type="entry name" value="RING-HC_RNF168"/>
    <property type="match status" value="1"/>
</dbReference>
<evidence type="ECO:0000256" key="5">
    <source>
        <dbReference type="ARBA" id="ARBA00022723"/>
    </source>
</evidence>
<protein>
    <recommendedName>
        <fullName evidence="3">RING-type E3 ubiquitin transferase</fullName>
        <ecNumber evidence="3">2.3.2.27</ecNumber>
    </recommendedName>
</protein>
<reference evidence="15 16" key="1">
    <citation type="submission" date="2024-04" db="EMBL/GenBank/DDBJ databases">
        <authorList>
            <consortium name="Genoscope - CEA"/>
            <person name="William W."/>
        </authorList>
    </citation>
    <scope>NUCLEOTIDE SEQUENCE [LARGE SCALE GENOMIC DNA]</scope>
</reference>
<dbReference type="AlphaFoldDB" id="A0AAV2HGT9"/>
<keyword evidence="10" id="KW-0539">Nucleus</keyword>
<feature type="region of interest" description="Disordered" evidence="13">
    <location>
        <begin position="191"/>
        <end position="220"/>
    </location>
</feature>
<feature type="coiled-coil region" evidence="12">
    <location>
        <begin position="122"/>
        <end position="178"/>
    </location>
</feature>
<evidence type="ECO:0000256" key="11">
    <source>
        <dbReference type="PROSITE-ProRule" id="PRU00175"/>
    </source>
</evidence>
<keyword evidence="4" id="KW-0808">Transferase</keyword>
<dbReference type="InterPro" id="IPR051657">
    <property type="entry name" value="RNF168/RNF169_E3_ubiq-ligase"/>
</dbReference>
<evidence type="ECO:0000259" key="14">
    <source>
        <dbReference type="PROSITE" id="PS50089"/>
    </source>
</evidence>
<dbReference type="PROSITE" id="PS50089">
    <property type="entry name" value="ZF_RING_2"/>
    <property type="match status" value="1"/>
</dbReference>
<evidence type="ECO:0000256" key="1">
    <source>
        <dbReference type="ARBA" id="ARBA00000900"/>
    </source>
</evidence>
<dbReference type="GO" id="GO:0035861">
    <property type="term" value="C:site of double-strand break"/>
    <property type="evidence" value="ECO:0007669"/>
    <property type="project" value="TreeGrafter"/>
</dbReference>
<dbReference type="CDD" id="cd22249">
    <property type="entry name" value="UDM1_RNF168_RNF169-like"/>
    <property type="match status" value="1"/>
</dbReference>
<feature type="region of interest" description="Disordered" evidence="13">
    <location>
        <begin position="638"/>
        <end position="669"/>
    </location>
</feature>
<evidence type="ECO:0000313" key="15">
    <source>
        <dbReference type="EMBL" id="CAL1532710.1"/>
    </source>
</evidence>
<feature type="region of interest" description="Disordered" evidence="13">
    <location>
        <begin position="447"/>
        <end position="496"/>
    </location>
</feature>
<gene>
    <name evidence="15" type="ORF">GSLYS_00006728001</name>
</gene>
<feature type="compositionally biased region" description="Basic residues" evidence="13">
    <location>
        <begin position="202"/>
        <end position="212"/>
    </location>
</feature>
<dbReference type="InterPro" id="IPR017907">
    <property type="entry name" value="Znf_RING_CS"/>
</dbReference>
<feature type="region of interest" description="Disordered" evidence="13">
    <location>
        <begin position="269"/>
        <end position="292"/>
    </location>
</feature>
<dbReference type="EC" id="2.3.2.27" evidence="3"/>
<name>A0AAV2HGT9_LYMST</name>
<dbReference type="Proteomes" id="UP001497497">
    <property type="component" value="Unassembled WGS sequence"/>
</dbReference>
<evidence type="ECO:0000256" key="8">
    <source>
        <dbReference type="ARBA" id="ARBA00022786"/>
    </source>
</evidence>
<evidence type="ECO:0000256" key="7">
    <source>
        <dbReference type="ARBA" id="ARBA00022771"/>
    </source>
</evidence>
<dbReference type="InterPro" id="IPR001841">
    <property type="entry name" value="Znf_RING"/>
</dbReference>
<evidence type="ECO:0000256" key="2">
    <source>
        <dbReference type="ARBA" id="ARBA00004123"/>
    </source>
</evidence>
<dbReference type="SMART" id="SM00184">
    <property type="entry name" value="RING"/>
    <property type="match status" value="1"/>
</dbReference>
<evidence type="ECO:0000313" key="16">
    <source>
        <dbReference type="Proteomes" id="UP001497497"/>
    </source>
</evidence>
<dbReference type="EMBL" id="CAXITT010000123">
    <property type="protein sequence ID" value="CAL1532710.1"/>
    <property type="molecule type" value="Genomic_DNA"/>
</dbReference>
<keyword evidence="16" id="KW-1185">Reference proteome</keyword>
<evidence type="ECO:0000256" key="13">
    <source>
        <dbReference type="SAM" id="MobiDB-lite"/>
    </source>
</evidence>
<evidence type="ECO:0000256" key="10">
    <source>
        <dbReference type="ARBA" id="ARBA00023242"/>
    </source>
</evidence>
<proteinExistence type="predicted"/>
<dbReference type="PROSITE" id="PS00518">
    <property type="entry name" value="ZF_RING_1"/>
    <property type="match status" value="1"/>
</dbReference>
<evidence type="ECO:0000256" key="3">
    <source>
        <dbReference type="ARBA" id="ARBA00012483"/>
    </source>
</evidence>
<feature type="domain" description="RING-type" evidence="14">
    <location>
        <begin position="13"/>
        <end position="52"/>
    </location>
</feature>